<evidence type="ECO:0000256" key="1">
    <source>
        <dbReference type="SAM" id="Phobius"/>
    </source>
</evidence>
<dbReference type="EMBL" id="CP023344">
    <property type="protein sequence ID" value="ATC64447.1"/>
    <property type="molecule type" value="Genomic_DNA"/>
</dbReference>
<sequence length="133" mass="14330">MTHKSVNQTRARAGGENQAIGISAAARGPDMPSFGQTLRSGNASGGVPFRINLIHPMKTNVGSYDAGVRFLLGSAVLFFTVNGLGWWGLLGLIPVLSAACAFCPIYWLLRIDTAAREEAYERDHPHDPPMTPH</sequence>
<dbReference type="AlphaFoldDB" id="A0A290Q872"/>
<dbReference type="Proteomes" id="UP000217265">
    <property type="component" value="Chromosome"/>
</dbReference>
<reference evidence="3 4" key="1">
    <citation type="submission" date="2017-09" db="EMBL/GenBank/DDBJ databases">
        <title>Complete genome sequence of Verrucomicrobial strain HZ-65, isolated from freshwater.</title>
        <authorList>
            <person name="Choi A."/>
        </authorList>
    </citation>
    <scope>NUCLEOTIDE SEQUENCE [LARGE SCALE GENOMIC DNA]</scope>
    <source>
        <strain evidence="3 4">HZ-65</strain>
    </source>
</reference>
<name>A0A290Q872_9BACT</name>
<feature type="domain" description="Inner membrane protein YgaP-like transmembrane" evidence="2">
    <location>
        <begin position="57"/>
        <end position="115"/>
    </location>
</feature>
<feature type="transmembrane region" description="Helical" evidence="1">
    <location>
        <begin position="61"/>
        <end position="80"/>
    </location>
</feature>
<feature type="transmembrane region" description="Helical" evidence="1">
    <location>
        <begin position="86"/>
        <end position="109"/>
    </location>
</feature>
<keyword evidence="1" id="KW-0812">Transmembrane</keyword>
<evidence type="ECO:0000259" key="2">
    <source>
        <dbReference type="Pfam" id="PF11127"/>
    </source>
</evidence>
<protein>
    <recommendedName>
        <fullName evidence="2">Inner membrane protein YgaP-like transmembrane domain-containing protein</fullName>
    </recommendedName>
</protein>
<dbReference type="KEGG" id="vbh:CMV30_11050"/>
<gene>
    <name evidence="3" type="ORF">CMV30_11050</name>
</gene>
<keyword evidence="4" id="KW-1185">Reference proteome</keyword>
<evidence type="ECO:0000313" key="3">
    <source>
        <dbReference type="EMBL" id="ATC64447.1"/>
    </source>
</evidence>
<keyword evidence="1" id="KW-0472">Membrane</keyword>
<dbReference type="Pfam" id="PF11127">
    <property type="entry name" value="YgaP-like_TM"/>
    <property type="match status" value="1"/>
</dbReference>
<proteinExistence type="predicted"/>
<keyword evidence="1" id="KW-1133">Transmembrane helix</keyword>
<accession>A0A290Q872</accession>
<dbReference type="InterPro" id="IPR021309">
    <property type="entry name" value="YgaP-like_TM"/>
</dbReference>
<organism evidence="3 4">
    <name type="scientific">Nibricoccus aquaticus</name>
    <dbReference type="NCBI Taxonomy" id="2576891"/>
    <lineage>
        <taxon>Bacteria</taxon>
        <taxon>Pseudomonadati</taxon>
        <taxon>Verrucomicrobiota</taxon>
        <taxon>Opitutia</taxon>
        <taxon>Opitutales</taxon>
        <taxon>Opitutaceae</taxon>
        <taxon>Nibricoccus</taxon>
    </lineage>
</organism>
<evidence type="ECO:0000313" key="4">
    <source>
        <dbReference type="Proteomes" id="UP000217265"/>
    </source>
</evidence>